<proteinExistence type="predicted"/>
<dbReference type="AlphaFoldDB" id="A0A402BCA0"/>
<dbReference type="Proteomes" id="UP000287171">
    <property type="component" value="Unassembled WGS sequence"/>
</dbReference>
<reference evidence="2" key="1">
    <citation type="submission" date="2018-12" db="EMBL/GenBank/DDBJ databases">
        <title>Tengunoibacter tsumagoiensis gen. nov., sp. nov., Dictyobacter kobayashii sp. nov., D. alpinus sp. nov., and D. joshuensis sp. nov. and description of Dictyobacteraceae fam. nov. within the order Ktedonobacterales isolated from Tengu-no-mugimeshi.</title>
        <authorList>
            <person name="Wang C.M."/>
            <person name="Zheng Y."/>
            <person name="Sakai Y."/>
            <person name="Toyoda A."/>
            <person name="Minakuchi Y."/>
            <person name="Abe K."/>
            <person name="Yokota A."/>
            <person name="Yabe S."/>
        </authorList>
    </citation>
    <scope>NUCLEOTIDE SEQUENCE [LARGE SCALE GENOMIC DNA]</scope>
    <source>
        <strain evidence="2">Uno16</strain>
    </source>
</reference>
<evidence type="ECO:0000313" key="1">
    <source>
        <dbReference type="EMBL" id="GCE28964.1"/>
    </source>
</evidence>
<protein>
    <submittedName>
        <fullName evidence="1">Uncharacterized protein</fullName>
    </submittedName>
</protein>
<gene>
    <name evidence="1" type="ORF">KDA_44480</name>
</gene>
<dbReference type="EMBL" id="BIFT01000001">
    <property type="protein sequence ID" value="GCE28964.1"/>
    <property type="molecule type" value="Genomic_DNA"/>
</dbReference>
<keyword evidence="2" id="KW-1185">Reference proteome</keyword>
<evidence type="ECO:0000313" key="2">
    <source>
        <dbReference type="Proteomes" id="UP000287171"/>
    </source>
</evidence>
<sequence>MAVATATLYAPLTKGGKRTAGKPTLANRPWDGVYLVLEDLFWCEYGIFGAEVDFAGG</sequence>
<organism evidence="1 2">
    <name type="scientific">Dictyobacter alpinus</name>
    <dbReference type="NCBI Taxonomy" id="2014873"/>
    <lineage>
        <taxon>Bacteria</taxon>
        <taxon>Bacillati</taxon>
        <taxon>Chloroflexota</taxon>
        <taxon>Ktedonobacteria</taxon>
        <taxon>Ktedonobacterales</taxon>
        <taxon>Dictyobacteraceae</taxon>
        <taxon>Dictyobacter</taxon>
    </lineage>
</organism>
<comment type="caution">
    <text evidence="1">The sequence shown here is derived from an EMBL/GenBank/DDBJ whole genome shotgun (WGS) entry which is preliminary data.</text>
</comment>
<name>A0A402BCA0_9CHLR</name>
<accession>A0A402BCA0</accession>